<dbReference type="PANTHER" id="PTHR10127:SF850">
    <property type="entry name" value="METALLOENDOPEPTIDASE"/>
    <property type="match status" value="1"/>
</dbReference>
<sequence length="528" mass="57563">MKGTNLLVRTGMLCAAFYITSCREMTPENSVTTQPEAAIGRQAAEVAYPGEAGIQKKGTFRGNEITYTEIDGKSVFDGDIILSPEQLGQTGNARTQALMKLFTVWKNGRVPYSIDASISNKTPILEAIAELEATTPVRFVERRGQLPGLGNYPVLRSDFVTFKRARGYSSSVGKIGGEQYITLPIDASKGGVLHEIGHTVGLLHEHTRPDRDISIKVNLANVSDADVPNLAKVPDNGYDPMPYGSFDFGSIMMLDSWAYSKNGQPVMTRLDNKTFTVQRAHLSTNDISAIINLYSNVIAGKPDNIYLADSTSGKMAAYPGTFPGNKKMLFTPKRLYIAEGLKLFQSDTRMIKGYSVLGFNTSIKAMAYAQDYLYFLENGYLCKIDIPYNAGKTTMPGQYWLPATAMTYSFGFLFIVNGDILFRVSLNGQNFVSMGSGYTGVTEITQLNEKVYLIKPDGKLYKINTMTGAATVHTTPIFAPGAQLSTNGKNLLVTSGNTLYSVTENGIVKAVSNGWAGVTELAVNEFAE</sequence>
<dbReference type="PRINTS" id="PR00480">
    <property type="entry name" value="ASTACIN"/>
</dbReference>
<comment type="caution">
    <text evidence="1">Lacks conserved residue(s) required for the propagation of feature annotation.</text>
</comment>
<dbReference type="InterPro" id="IPR006026">
    <property type="entry name" value="Peptidase_Metallo"/>
</dbReference>
<dbReference type="SMART" id="SM00235">
    <property type="entry name" value="ZnMc"/>
    <property type="match status" value="1"/>
</dbReference>
<feature type="active site" evidence="1">
    <location>
        <position position="195"/>
    </location>
</feature>
<reference evidence="4" key="1">
    <citation type="submission" date="2016-10" db="EMBL/GenBank/DDBJ databases">
        <authorList>
            <person name="Varghese N."/>
            <person name="Submissions S."/>
        </authorList>
    </citation>
    <scope>NUCLEOTIDE SEQUENCE [LARGE SCALE GENOMIC DNA]</scope>
    <source>
        <strain evidence="4">DSM 25329</strain>
    </source>
</reference>
<protein>
    <submittedName>
        <fullName evidence="3">Astacin (Peptidase family M12A)</fullName>
    </submittedName>
</protein>
<dbReference type="SUPFAM" id="SSF63825">
    <property type="entry name" value="YWTD domain"/>
    <property type="match status" value="1"/>
</dbReference>
<dbReference type="PANTHER" id="PTHR10127">
    <property type="entry name" value="DISCOIDIN, CUB, EGF, LAMININ , AND ZINC METALLOPROTEASE DOMAIN CONTAINING"/>
    <property type="match status" value="1"/>
</dbReference>
<proteinExistence type="predicted"/>
<feature type="binding site" evidence="1">
    <location>
        <position position="194"/>
    </location>
    <ligand>
        <name>Zn(2+)</name>
        <dbReference type="ChEBI" id="CHEBI:29105"/>
        <note>catalytic</note>
    </ligand>
</feature>
<accession>A0A1G7D2M8</accession>
<organism evidence="3 4">
    <name type="scientific">Dyadobacter soli</name>
    <dbReference type="NCBI Taxonomy" id="659014"/>
    <lineage>
        <taxon>Bacteria</taxon>
        <taxon>Pseudomonadati</taxon>
        <taxon>Bacteroidota</taxon>
        <taxon>Cytophagia</taxon>
        <taxon>Cytophagales</taxon>
        <taxon>Spirosomataceae</taxon>
        <taxon>Dyadobacter</taxon>
    </lineage>
</organism>
<dbReference type="Proteomes" id="UP000198748">
    <property type="component" value="Unassembled WGS sequence"/>
</dbReference>
<dbReference type="SUPFAM" id="SSF55486">
    <property type="entry name" value="Metalloproteases ('zincins'), catalytic domain"/>
    <property type="match status" value="1"/>
</dbReference>
<dbReference type="RefSeq" id="WP_176884950.1">
    <property type="nucleotide sequence ID" value="NZ_FNAN01000005.1"/>
</dbReference>
<dbReference type="InterPro" id="IPR024079">
    <property type="entry name" value="MetalloPept_cat_dom_sf"/>
</dbReference>
<keyword evidence="1" id="KW-0378">Hydrolase</keyword>
<keyword evidence="1" id="KW-0482">Metalloprotease</keyword>
<dbReference type="AlphaFoldDB" id="A0A1G7D2M8"/>
<evidence type="ECO:0000259" key="2">
    <source>
        <dbReference type="PROSITE" id="PS51864"/>
    </source>
</evidence>
<feature type="domain" description="Peptidase M12A" evidence="2">
    <location>
        <begin position="96"/>
        <end position="297"/>
    </location>
</feature>
<dbReference type="EMBL" id="FNAN01000005">
    <property type="protein sequence ID" value="SDE45779.1"/>
    <property type="molecule type" value="Genomic_DNA"/>
</dbReference>
<comment type="cofactor">
    <cofactor evidence="1">
        <name>Zn(2+)</name>
        <dbReference type="ChEBI" id="CHEBI:29105"/>
    </cofactor>
    <text evidence="1">Binds 1 zinc ion per subunit.</text>
</comment>
<keyword evidence="4" id="KW-1185">Reference proteome</keyword>
<dbReference type="Gene3D" id="3.40.390.10">
    <property type="entry name" value="Collagenase (Catalytic Domain)"/>
    <property type="match status" value="1"/>
</dbReference>
<dbReference type="GO" id="GO:0004222">
    <property type="term" value="F:metalloendopeptidase activity"/>
    <property type="evidence" value="ECO:0007669"/>
    <property type="project" value="UniProtKB-UniRule"/>
</dbReference>
<dbReference type="PROSITE" id="PS51864">
    <property type="entry name" value="ASTACIN"/>
    <property type="match status" value="1"/>
</dbReference>
<feature type="binding site" evidence="1">
    <location>
        <position position="198"/>
    </location>
    <ligand>
        <name>Zn(2+)</name>
        <dbReference type="ChEBI" id="CHEBI:29105"/>
        <note>catalytic</note>
    </ligand>
</feature>
<dbReference type="InterPro" id="IPR001506">
    <property type="entry name" value="Peptidase_M12A"/>
</dbReference>
<keyword evidence="1" id="KW-0862">Zinc</keyword>
<dbReference type="STRING" id="659014.SAMN04487996_105104"/>
<gene>
    <name evidence="3" type="ORF">SAMN04487996_105104</name>
</gene>
<evidence type="ECO:0000313" key="3">
    <source>
        <dbReference type="EMBL" id="SDE45779.1"/>
    </source>
</evidence>
<name>A0A1G7D2M8_9BACT</name>
<keyword evidence="1" id="KW-0479">Metal-binding</keyword>
<dbReference type="GO" id="GO:0008270">
    <property type="term" value="F:zinc ion binding"/>
    <property type="evidence" value="ECO:0007669"/>
    <property type="project" value="UniProtKB-UniRule"/>
</dbReference>
<evidence type="ECO:0000256" key="1">
    <source>
        <dbReference type="PROSITE-ProRule" id="PRU01211"/>
    </source>
</evidence>
<feature type="binding site" evidence="1">
    <location>
        <position position="204"/>
    </location>
    <ligand>
        <name>Zn(2+)</name>
        <dbReference type="ChEBI" id="CHEBI:29105"/>
        <note>catalytic</note>
    </ligand>
</feature>
<dbReference type="GO" id="GO:0006508">
    <property type="term" value="P:proteolysis"/>
    <property type="evidence" value="ECO:0007669"/>
    <property type="project" value="UniProtKB-KW"/>
</dbReference>
<keyword evidence="1" id="KW-0645">Protease</keyword>
<dbReference type="Pfam" id="PF01400">
    <property type="entry name" value="Astacin"/>
    <property type="match status" value="1"/>
</dbReference>
<evidence type="ECO:0000313" key="4">
    <source>
        <dbReference type="Proteomes" id="UP000198748"/>
    </source>
</evidence>